<comment type="cofactor">
    <cofactor evidence="1 7">
        <name>Mg(2+)</name>
        <dbReference type="ChEBI" id="CHEBI:18420"/>
    </cofactor>
</comment>
<dbReference type="EMBL" id="CAJHUC010000618">
    <property type="protein sequence ID" value="CAD7697170.1"/>
    <property type="molecule type" value="Genomic_DNA"/>
</dbReference>
<keyword evidence="6" id="KW-0460">Magnesium</keyword>
<dbReference type="Pfam" id="PF00494">
    <property type="entry name" value="SQS_PSY"/>
    <property type="match status" value="1"/>
</dbReference>
<name>A0A8S1ISE6_9CHLO</name>
<dbReference type="GO" id="GO:0055056">
    <property type="term" value="F:D-glucose transmembrane transporter activity"/>
    <property type="evidence" value="ECO:0007669"/>
    <property type="project" value="UniProtKB-UniRule"/>
</dbReference>
<comment type="function">
    <text evidence="7">Catalyzes the condensation of 2 farnesyl pyrophosphate (FPP) moieties to form squalene.</text>
</comment>
<comment type="similarity">
    <text evidence="2 7">Belongs to the phytoene/squalene synthase family.</text>
</comment>
<dbReference type="GO" id="GO:0045338">
    <property type="term" value="P:farnesyl diphosphate metabolic process"/>
    <property type="evidence" value="ECO:0007669"/>
    <property type="project" value="InterPro"/>
</dbReference>
<dbReference type="InterPro" id="IPR006449">
    <property type="entry name" value="Squal_synth-like"/>
</dbReference>
<keyword evidence="4 7" id="KW-0808">Transferase</keyword>
<evidence type="ECO:0000256" key="7">
    <source>
        <dbReference type="RuleBase" id="RU368088"/>
    </source>
</evidence>
<dbReference type="PANTHER" id="PTHR11626:SF2">
    <property type="entry name" value="SQUALENE SYNTHASE"/>
    <property type="match status" value="1"/>
</dbReference>
<dbReference type="GO" id="GO:0005789">
    <property type="term" value="C:endoplasmic reticulum membrane"/>
    <property type="evidence" value="ECO:0007669"/>
    <property type="project" value="TreeGrafter"/>
</dbReference>
<reference evidence="8" key="1">
    <citation type="submission" date="2020-12" db="EMBL/GenBank/DDBJ databases">
        <authorList>
            <person name="Iha C."/>
        </authorList>
    </citation>
    <scope>NUCLEOTIDE SEQUENCE</scope>
</reference>
<evidence type="ECO:0000313" key="9">
    <source>
        <dbReference type="Proteomes" id="UP000708148"/>
    </source>
</evidence>
<comment type="caution">
    <text evidence="8">The sequence shown here is derived from an EMBL/GenBank/DDBJ whole genome shotgun (WGS) entry which is preliminary data.</text>
</comment>
<keyword evidence="7" id="KW-0472">Membrane</keyword>
<evidence type="ECO:0000256" key="1">
    <source>
        <dbReference type="ARBA" id="ARBA00001946"/>
    </source>
</evidence>
<keyword evidence="7" id="KW-0812">Transmembrane</keyword>
<dbReference type="AlphaFoldDB" id="A0A8S1ISE6"/>
<evidence type="ECO:0000313" key="8">
    <source>
        <dbReference type="EMBL" id="CAD7697170.1"/>
    </source>
</evidence>
<dbReference type="PROSITE" id="PS01045">
    <property type="entry name" value="SQUALEN_PHYTOEN_SYN_2"/>
    <property type="match status" value="1"/>
</dbReference>
<evidence type="ECO:0000256" key="6">
    <source>
        <dbReference type="ARBA" id="ARBA00022842"/>
    </source>
</evidence>
<evidence type="ECO:0000256" key="4">
    <source>
        <dbReference type="ARBA" id="ARBA00022679"/>
    </source>
</evidence>
<dbReference type="SFLD" id="SFLDG01018">
    <property type="entry name" value="Squalene/Phytoene_Synthase_Lik"/>
    <property type="match status" value="1"/>
</dbReference>
<accession>A0A8S1ISE6</accession>
<dbReference type="CDD" id="cd00683">
    <property type="entry name" value="Trans_IPPS_HH"/>
    <property type="match status" value="1"/>
</dbReference>
<dbReference type="InterPro" id="IPR002060">
    <property type="entry name" value="Squ/phyt_synthse"/>
</dbReference>
<dbReference type="GO" id="GO:0051996">
    <property type="term" value="F:squalene synthase [NAD(P)H] activity"/>
    <property type="evidence" value="ECO:0007669"/>
    <property type="project" value="UniProtKB-UniRule"/>
</dbReference>
<dbReference type="Proteomes" id="UP000708148">
    <property type="component" value="Unassembled WGS sequence"/>
</dbReference>
<evidence type="ECO:0000256" key="3">
    <source>
        <dbReference type="ARBA" id="ARBA00012373"/>
    </source>
</evidence>
<organism evidence="8 9">
    <name type="scientific">Ostreobium quekettii</name>
    <dbReference type="NCBI Taxonomy" id="121088"/>
    <lineage>
        <taxon>Eukaryota</taxon>
        <taxon>Viridiplantae</taxon>
        <taxon>Chlorophyta</taxon>
        <taxon>core chlorophytes</taxon>
        <taxon>Ulvophyceae</taxon>
        <taxon>TCBD clade</taxon>
        <taxon>Bryopsidales</taxon>
        <taxon>Ostreobineae</taxon>
        <taxon>Ostreobiaceae</taxon>
        <taxon>Ostreobium</taxon>
    </lineage>
</organism>
<sequence>MPKLRDFLEHPDEILPAVRMYLEVRRATRLPADPGLAFCYDILNSVSRSFAVVIQKLPTPLRDAVCVFYLVLRGLDTVEDDMAIPMAEKLPCLRSFHEKIYERGSRWPTYGKDHYNRLMAQFGAVVDVFLRLDPTFRAVIADVAKKMGHGMAEYIELEVETVKDLDLYCHYVAGLVGEGLSALFAASGLEDPKFKDLTDMSNEMGLFLQKTNIIRDYLEDINEEPAPRMFWPREVWGKEVEGLEEFKELKNRGAALDCLNALITDALRHVPTCFAYMKMLQNQQVFRFCAIPQVMAIGTLALCFNNGGVFEGEVKMRRGQTCVIFESVESMKDVYKYFREFAGTIGAKCQASVLKRDPNSRKTMETIEKIEELCEKGLKECGVPTNGAPADVSDQPVEWWVRLGIMCLSIGYFLYAWGIAGFRASLGVAPNPSNFLLDMMQRLCSLLLLFVGVIWVGVLGKRLGTPEP</sequence>
<dbReference type="InterPro" id="IPR033904">
    <property type="entry name" value="Trans_IPPS_HH"/>
</dbReference>
<dbReference type="GO" id="GO:0016126">
    <property type="term" value="P:sterol biosynthetic process"/>
    <property type="evidence" value="ECO:0007669"/>
    <property type="project" value="UniProtKB-ARBA"/>
</dbReference>
<dbReference type="GO" id="GO:0046872">
    <property type="term" value="F:metal ion binding"/>
    <property type="evidence" value="ECO:0007669"/>
    <property type="project" value="UniProtKB-KW"/>
</dbReference>
<evidence type="ECO:0000256" key="5">
    <source>
        <dbReference type="ARBA" id="ARBA00022723"/>
    </source>
</evidence>
<dbReference type="FunFam" id="1.10.600.10:FF:000023">
    <property type="entry name" value="Squalene synthase"/>
    <property type="match status" value="1"/>
</dbReference>
<feature type="transmembrane region" description="Helical" evidence="7">
    <location>
        <begin position="399"/>
        <end position="422"/>
    </location>
</feature>
<dbReference type="SFLD" id="SFLDS00005">
    <property type="entry name" value="Isoprenoid_Synthase_Type_I"/>
    <property type="match status" value="1"/>
</dbReference>
<proteinExistence type="inferred from homology"/>
<dbReference type="OrthoDB" id="431150at2759"/>
<keyword evidence="5" id="KW-0479">Metal-binding</keyword>
<dbReference type="InterPro" id="IPR044844">
    <property type="entry name" value="Trans_IPPS_euk-type"/>
</dbReference>
<keyword evidence="7" id="KW-1133">Transmembrane helix</keyword>
<comment type="catalytic activity">
    <reaction evidence="7">
        <text>2 (2E,6E)-farnesyl diphosphate + NADPH + H(+) = squalene + 2 diphosphate + NADP(+)</text>
        <dbReference type="Rhea" id="RHEA:32295"/>
        <dbReference type="ChEBI" id="CHEBI:15378"/>
        <dbReference type="ChEBI" id="CHEBI:15440"/>
        <dbReference type="ChEBI" id="CHEBI:33019"/>
        <dbReference type="ChEBI" id="CHEBI:57783"/>
        <dbReference type="ChEBI" id="CHEBI:58349"/>
        <dbReference type="ChEBI" id="CHEBI:175763"/>
        <dbReference type="EC" id="2.5.1.21"/>
    </reaction>
</comment>
<dbReference type="SUPFAM" id="SSF48576">
    <property type="entry name" value="Terpenoid synthases"/>
    <property type="match status" value="1"/>
</dbReference>
<gene>
    <name evidence="8" type="ORF">OSTQU699_LOCUS2531</name>
</gene>
<feature type="transmembrane region" description="Helical" evidence="7">
    <location>
        <begin position="443"/>
        <end position="460"/>
    </location>
</feature>
<dbReference type="Gene3D" id="1.10.600.10">
    <property type="entry name" value="Farnesyl Diphosphate Synthase"/>
    <property type="match status" value="1"/>
</dbReference>
<dbReference type="PROSITE" id="PS01044">
    <property type="entry name" value="SQUALEN_PHYTOEN_SYN_1"/>
    <property type="match status" value="1"/>
</dbReference>
<dbReference type="PANTHER" id="PTHR11626">
    <property type="entry name" value="FARNESYL-DIPHOSPHATE FARNESYLTRANSFERASE"/>
    <property type="match status" value="1"/>
</dbReference>
<evidence type="ECO:0000256" key="2">
    <source>
        <dbReference type="ARBA" id="ARBA00006251"/>
    </source>
</evidence>
<dbReference type="InterPro" id="IPR019845">
    <property type="entry name" value="Squalene/phytoene_synthase_CS"/>
</dbReference>
<dbReference type="NCBIfam" id="TIGR01559">
    <property type="entry name" value="squal_synth"/>
    <property type="match status" value="1"/>
</dbReference>
<dbReference type="EC" id="2.5.1.21" evidence="3 7"/>
<keyword evidence="9" id="KW-1185">Reference proteome</keyword>
<comment type="catalytic activity">
    <reaction evidence="7">
        <text>2 (2E,6E)-farnesyl diphosphate + NADH + H(+) = squalene + 2 diphosphate + NAD(+)</text>
        <dbReference type="Rhea" id="RHEA:32299"/>
        <dbReference type="ChEBI" id="CHEBI:15378"/>
        <dbReference type="ChEBI" id="CHEBI:15440"/>
        <dbReference type="ChEBI" id="CHEBI:33019"/>
        <dbReference type="ChEBI" id="CHEBI:57540"/>
        <dbReference type="ChEBI" id="CHEBI:57945"/>
        <dbReference type="ChEBI" id="CHEBI:175763"/>
        <dbReference type="EC" id="2.5.1.21"/>
    </reaction>
</comment>
<protein>
    <recommendedName>
        <fullName evidence="3 7">Squalene synthase</fullName>
        <ecNumber evidence="3 7">2.5.1.21</ecNumber>
    </recommendedName>
</protein>
<dbReference type="InterPro" id="IPR008949">
    <property type="entry name" value="Isoprenoid_synthase_dom_sf"/>
</dbReference>